<dbReference type="STRING" id="683124.SAMN05444337_0971"/>
<evidence type="ECO:0000313" key="2">
    <source>
        <dbReference type="Proteomes" id="UP000184232"/>
    </source>
</evidence>
<dbReference type="EMBL" id="FQZH01000001">
    <property type="protein sequence ID" value="SHI86156.1"/>
    <property type="molecule type" value="Genomic_DNA"/>
</dbReference>
<dbReference type="AlphaFoldDB" id="A0A1M6EL78"/>
<organism evidence="1 2">
    <name type="scientific">Flavobacterium haoranii</name>
    <dbReference type="NCBI Taxonomy" id="683124"/>
    <lineage>
        <taxon>Bacteria</taxon>
        <taxon>Pseudomonadati</taxon>
        <taxon>Bacteroidota</taxon>
        <taxon>Flavobacteriia</taxon>
        <taxon>Flavobacteriales</taxon>
        <taxon>Flavobacteriaceae</taxon>
        <taxon>Flavobacterium</taxon>
    </lineage>
</organism>
<evidence type="ECO:0000313" key="1">
    <source>
        <dbReference type="EMBL" id="SHI86156.1"/>
    </source>
</evidence>
<gene>
    <name evidence="1" type="ORF">SAMN05444337_0971</name>
</gene>
<dbReference type="RefSeq" id="WP_072782226.1">
    <property type="nucleotide sequence ID" value="NZ_FQZH01000001.1"/>
</dbReference>
<name>A0A1M6EL78_9FLAO</name>
<proteinExistence type="predicted"/>
<protein>
    <submittedName>
        <fullName evidence="1">Uncharacterized protein</fullName>
    </submittedName>
</protein>
<dbReference type="OrthoDB" id="1449773at2"/>
<sequence>MLKKLLLFTVILPLISFGQNYKFDLLTKYDNIYPKGKMESIYYSNKEDDSYFFKISKIGSDYLGYLVDYKKNDIHIFKAIEYVGPNNEIAYSYKYKLTYKLTHKKKKKIKGLTYFLESIEGNYLIYNLELNYKKENVKIQVKVLPYYNNMFRLFRMSCLHTNELNEELFADIKGLVVEATIKHKKNISTHKLVAIENVDLSLKVD</sequence>
<keyword evidence="2" id="KW-1185">Reference proteome</keyword>
<dbReference type="Proteomes" id="UP000184232">
    <property type="component" value="Unassembled WGS sequence"/>
</dbReference>
<accession>A0A1M6EL78</accession>
<reference evidence="1 2" key="1">
    <citation type="submission" date="2016-11" db="EMBL/GenBank/DDBJ databases">
        <authorList>
            <person name="Jaros S."/>
            <person name="Januszkiewicz K."/>
            <person name="Wedrychowicz H."/>
        </authorList>
    </citation>
    <scope>NUCLEOTIDE SEQUENCE [LARGE SCALE GENOMIC DNA]</scope>
    <source>
        <strain evidence="1 2">DSM 22807</strain>
    </source>
</reference>